<feature type="chain" id="PRO_5046233411" description="Mucin-associated surface protein" evidence="2">
    <location>
        <begin position="26"/>
        <end position="174"/>
    </location>
</feature>
<evidence type="ECO:0000313" key="4">
    <source>
        <dbReference type="Proteomes" id="UP001220456"/>
    </source>
</evidence>
<gene>
    <name evidence="3" type="ORF">P4U43_10200</name>
</gene>
<keyword evidence="4" id="KW-1185">Reference proteome</keyword>
<dbReference type="EMBL" id="JAROKN010000024">
    <property type="protein sequence ID" value="MDF9278160.1"/>
    <property type="molecule type" value="Genomic_DNA"/>
</dbReference>
<feature type="region of interest" description="Disordered" evidence="1">
    <location>
        <begin position="93"/>
        <end position="174"/>
    </location>
</feature>
<proteinExistence type="predicted"/>
<sequence>MRSKRYMIVLALALPVLGGCGGAEALDPGAAQSLQQQVRELAVVTQEGNLELAVDRAEALKAAVQQAEDSGAVTPGRAERIQQNIEAFINSVQPAEVPAPTAPAVPSTEPAPVPPPPTFTAPAKGLLEDSRDPGETQTDRDRERAEEVAEELQEQAEKQEKERQKQEEENSGED</sequence>
<dbReference type="Proteomes" id="UP001220456">
    <property type="component" value="Unassembled WGS sequence"/>
</dbReference>
<feature type="signal peptide" evidence="2">
    <location>
        <begin position="1"/>
        <end position="25"/>
    </location>
</feature>
<reference evidence="3 4" key="1">
    <citation type="journal article" date="2023" name="Int. J. Syst. Evol. Microbiol.">
        <title>Arthrobacter vasquezii sp. nov., isolated from a soil sample from Union Glacier, Antarctica.</title>
        <authorList>
            <person name="Valenzuela-Ibaceta F."/>
            <person name="Carrasco V."/>
            <person name="Lagos-Moraga S."/>
            <person name="Dietz-Vargas C."/>
            <person name="Navarro C.A."/>
            <person name="Perez-Donoso J.M."/>
        </authorList>
    </citation>
    <scope>NUCLEOTIDE SEQUENCE [LARGE SCALE GENOMIC DNA]</scope>
    <source>
        <strain evidence="3 4">EH-1B-1</strain>
    </source>
</reference>
<feature type="compositionally biased region" description="Low complexity" evidence="1">
    <location>
        <begin position="94"/>
        <end position="108"/>
    </location>
</feature>
<protein>
    <recommendedName>
        <fullName evidence="5">Mucin-associated surface protein</fullName>
    </recommendedName>
</protein>
<organism evidence="3 4">
    <name type="scientific">Arthrobacter vasquezii</name>
    <dbReference type="NCBI Taxonomy" id="2977629"/>
    <lineage>
        <taxon>Bacteria</taxon>
        <taxon>Bacillati</taxon>
        <taxon>Actinomycetota</taxon>
        <taxon>Actinomycetes</taxon>
        <taxon>Micrococcales</taxon>
        <taxon>Micrococcaceae</taxon>
        <taxon>Arthrobacter</taxon>
    </lineage>
</organism>
<dbReference type="PROSITE" id="PS51257">
    <property type="entry name" value="PROKAR_LIPOPROTEIN"/>
    <property type="match status" value="1"/>
</dbReference>
<dbReference type="RefSeq" id="WP_157359118.1">
    <property type="nucleotide sequence ID" value="NZ_JAROKN010000024.1"/>
</dbReference>
<feature type="compositionally biased region" description="Basic and acidic residues" evidence="1">
    <location>
        <begin position="155"/>
        <end position="168"/>
    </location>
</feature>
<evidence type="ECO:0000256" key="1">
    <source>
        <dbReference type="SAM" id="MobiDB-lite"/>
    </source>
</evidence>
<evidence type="ECO:0000256" key="2">
    <source>
        <dbReference type="SAM" id="SignalP"/>
    </source>
</evidence>
<evidence type="ECO:0008006" key="5">
    <source>
        <dbReference type="Google" id="ProtNLM"/>
    </source>
</evidence>
<keyword evidence="2" id="KW-0732">Signal</keyword>
<comment type="caution">
    <text evidence="3">The sequence shown here is derived from an EMBL/GenBank/DDBJ whole genome shotgun (WGS) entry which is preliminary data.</text>
</comment>
<feature type="compositionally biased region" description="Basic and acidic residues" evidence="1">
    <location>
        <begin position="126"/>
        <end position="147"/>
    </location>
</feature>
<name>A0ABT6CX59_9MICC</name>
<evidence type="ECO:0000313" key="3">
    <source>
        <dbReference type="EMBL" id="MDF9278160.1"/>
    </source>
</evidence>
<feature type="compositionally biased region" description="Pro residues" evidence="1">
    <location>
        <begin position="109"/>
        <end position="119"/>
    </location>
</feature>
<accession>A0ABT6CX59</accession>